<dbReference type="PANTHER" id="PTHR31781:SF1">
    <property type="entry name" value="PROTEIN UNC-80 HOMOLOG"/>
    <property type="match status" value="1"/>
</dbReference>
<feature type="compositionally biased region" description="Polar residues" evidence="1">
    <location>
        <begin position="2175"/>
        <end position="2187"/>
    </location>
</feature>
<feature type="compositionally biased region" description="Low complexity" evidence="1">
    <location>
        <begin position="832"/>
        <end position="847"/>
    </location>
</feature>
<feature type="domain" description="Protein UNC80 C-terminal" evidence="2">
    <location>
        <begin position="1640"/>
        <end position="1768"/>
    </location>
</feature>
<evidence type="ECO:0000256" key="1">
    <source>
        <dbReference type="SAM" id="MobiDB-lite"/>
    </source>
</evidence>
<feature type="region of interest" description="Disordered" evidence="1">
    <location>
        <begin position="2336"/>
        <end position="2408"/>
    </location>
</feature>
<feature type="compositionally biased region" description="Basic residues" evidence="1">
    <location>
        <begin position="37"/>
        <end position="47"/>
    </location>
</feature>
<dbReference type="Pfam" id="PF20262">
    <property type="entry name" value="UNC80_C"/>
    <property type="match status" value="1"/>
</dbReference>
<feature type="compositionally biased region" description="Polar residues" evidence="1">
    <location>
        <begin position="813"/>
        <end position="831"/>
    </location>
</feature>
<feature type="region of interest" description="Disordered" evidence="1">
    <location>
        <begin position="283"/>
        <end position="310"/>
    </location>
</feature>
<dbReference type="InterPro" id="IPR016024">
    <property type="entry name" value="ARM-type_fold"/>
</dbReference>
<evidence type="ECO:0000313" key="3">
    <source>
        <dbReference type="EMBL" id="KAK7470564.1"/>
    </source>
</evidence>
<dbReference type="SUPFAM" id="SSF48371">
    <property type="entry name" value="ARM repeat"/>
    <property type="match status" value="1"/>
</dbReference>
<evidence type="ECO:0000313" key="4">
    <source>
        <dbReference type="Proteomes" id="UP001498398"/>
    </source>
</evidence>
<feature type="region of interest" description="Disordered" evidence="1">
    <location>
        <begin position="1"/>
        <end position="177"/>
    </location>
</feature>
<feature type="region of interest" description="Disordered" evidence="1">
    <location>
        <begin position="2175"/>
        <end position="2194"/>
    </location>
</feature>
<dbReference type="PANTHER" id="PTHR31781">
    <property type="entry name" value="UNC80"/>
    <property type="match status" value="1"/>
</dbReference>
<dbReference type="EMBL" id="JBANRG010000002">
    <property type="protein sequence ID" value="KAK7470564.1"/>
    <property type="molecule type" value="Genomic_DNA"/>
</dbReference>
<feature type="compositionally biased region" description="Low complexity" evidence="1">
    <location>
        <begin position="25"/>
        <end position="36"/>
    </location>
</feature>
<feature type="compositionally biased region" description="Low complexity" evidence="1">
    <location>
        <begin position="137"/>
        <end position="160"/>
    </location>
</feature>
<feature type="compositionally biased region" description="Polar residues" evidence="1">
    <location>
        <begin position="65"/>
        <end position="78"/>
    </location>
</feature>
<comment type="caution">
    <text evidence="3">The sequence shown here is derived from an EMBL/GenBank/DDBJ whole genome shotgun (WGS) entry which is preliminary data.</text>
</comment>
<dbReference type="Proteomes" id="UP001498398">
    <property type="component" value="Unassembled WGS sequence"/>
</dbReference>
<feature type="region of interest" description="Disordered" evidence="1">
    <location>
        <begin position="813"/>
        <end position="847"/>
    </location>
</feature>
<evidence type="ECO:0000259" key="2">
    <source>
        <dbReference type="Pfam" id="PF20262"/>
    </source>
</evidence>
<name>A0ABR1K123_9AGAR</name>
<dbReference type="InterPro" id="IPR046460">
    <property type="entry name" value="UNC80_C"/>
</dbReference>
<feature type="compositionally biased region" description="Polar residues" evidence="1">
    <location>
        <begin position="2384"/>
        <end position="2402"/>
    </location>
</feature>
<protein>
    <recommendedName>
        <fullName evidence="2">Protein UNC80 C-terminal domain-containing protein</fullName>
    </recommendedName>
</protein>
<feature type="region of interest" description="Disordered" evidence="1">
    <location>
        <begin position="236"/>
        <end position="270"/>
    </location>
</feature>
<accession>A0ABR1K123</accession>
<sequence>MEQDPRTPRRLFSFDSVKPSRRSSSESAATEESSSSSRKHGRAHSKPRAPTLNQVSEENEHWLSNDFTASPKSTTPEPNATHFDTRKHPLPPSKSPKPRPLPPLLTDVTVSQPDAAPPSPSVIRWNTIRQHVRKKPTQQSQTSSHSASTSASTLNTSAQSHGRSTTPIPKPSSRLAQRLGFRNVVEQVQREASVGTSAAHSSGAAYNNPADDARRHLTAELQKACVAARYIEHGSQSNHSYSNFKGETNKTNNSNIHRTQNSHNHTLSGSALSLPLPFMSSTSLVQEASSQTQGNTANTHTHARTHSYSESNGVRVMGSIKPLYQVLLQYSQHANAARLPVMYLPCESLVLSTLLMPFLRPDRGKDQEEQSWKDGEQEQWFAIESFEIIVKTWNPPEEAPLERILWVIKAACPPANNSYRMDQTNSSQPLQIRLRLFNTLWSLLVNTETFYPTTSPQVLISVFHALFGLQALLAGEVEAENKTRNFSTNHNMYNYAEVKVSLGQKEREDARILRDLINQVRRGSSGDLEDLRVEEEYNALFIDRDEREGDKIREAVELEGLARALEYGFGGTGREEGGGKRWILEWGVEEYWPPPAPGGDMTPLQTAIHARILGNFTRACMVFLASTSSPSQDRNQSQTPRRIKDATLVIRALQTRVLPELEIIERDSYGDGGKGGSEGIEEAKRNVVRIVLEVAVIGWACSSGEEDLFSEGLGRKSKEGETLRRWAVGMICGWYREGDKGRWKTCFEKVFSDLVSIHPWPRLLLILHALLHLLPDDVRRPAVVSLLPMLSTRIVDDPPPLGLSFEVNMNAGSGTPSPSSPLNDSTYSTSLPKSPASPSERSSSYFPPLSPNATASHPLTSLLTRISQLYPAIFYKPLFLCAAATKEYAVVNHLCSVVSMAKWVKGFWTGSGSPQSGGAEMVCVAIMSDIPGSQSSGDNPRWISARLGQSALILELVAVVQQARRVKEESSTSASPSAGGLFESKGVGESIDLGSVTKFAVDLESRLAILIEAKEKTRLISPTQRLLFSILFREIRLLTRSMKNASWLPRFVGWFNEYHELSTGSSLEGGQEAEEDAKSDFDEEIMDSVDKLKELYSAAREGTRGHSKHRSTILFSIRDDTSRYSSNSISSIFMERMTLLDVLEKGFQARILKLLVAMSVMIPMESHRALGGLLWEQYLDPRDLEKERDGKALSSVCFLFMQCAEKTPDETLKIMKDDLYSSDSKIRLAAVRKITILVNWRFQIMSQHVIADRARRPFKIARGPLPFVATDMGSNHFVLELDPNDAHDKLPVELRKKLAEIGWDNNDSPVNHHLEWVRTPMSLLPGMQIDKIHSNGAAVVSNDIPASPNLSPMPSPSRGSPLEEKVEEMALLRRNSSSGGPLAWSKRRAIWVPSLSQLFPRVAALAFDQDFEVACASRSVITDLMRNDPAMLTRPVWDLLTGDRTDLSIAVSSLYTFIHIRKSIPPAMAHNIFNSLAGFVKFASKQLEGEETLQKFARVAPVMASVVSQVSEISIRELRRAKMDLFFIPSGSLWFPPSAPSGAMFPRGRSRIESPFEDIPDRLVSITMLRIAQNMLFLSMLKRNPAEVQAVRKNMVRLVLPSLDAGQEAAPVELKDLVPCRTPPEPPNVKVAKVRSLSILLSRSHLLLVAQIFRSISRHLNDRNELAVLLDGVNRILLAHGNDIGIVSHSMIALMVASTRFRRLFASGGGYTLFMPAVFKIYVESEAHSGIRNAIEYAVSRFFAYHQETFIFQSLDSISHILFLPDIDGEWITKNAYSLFASLRKGAPSTTHDAAGIHDANKTQEREALMLMTADEKPQTFLASLHKGGPNQNGRPRVTVDLPVEYENKRLAMDDFVRMFLTVIAHDVTISRAQQFLKFLRFLIPHLYEASQSTRNVLTDGVDALGVILSKGQLKGKPADTVSRAEEEPDIQSLLYSSEKQSFDKSKSPSDPWVMRYDYLHLVVSFTQAGGKLSAETSRTIFELGRGILSAYGDFDGHMGSIFADYTRASLIPKGGRSVKGVKNYLRDFVSLFTGFPDAVDWTGVLEVIKTLAQNPNYNNDPTFCQLVVNQICGAGLAACDSAKDGLPRLPYRTALVSLMTEVIFLPGADIFGELEKRSPQNDFLAWVVLPFALSMKTVSDIEREKVNVDLSYRTSQARAWLRLLSYTMSCCQLSAEPSRSSGSTRSKNADEKSQTRMSSLLMALQVIKVIVIRAEKDLTTCLPDVWSRLGTFLKHILIDGSAEFGLRAHEHTPSASPLPSPRASGQFDLSMPSISKTSTFSGRSYLRPRVVDYCLWSILGLLCAYRSPLYLQIHAFMHEKVRILDEELRHQERNLSLASPRSRRPSSSVFTKPRLSFSSNVSPEASPRLVPTSMPPSPDPFRTSFQSLQLGTSTETATSEPGSGPRIVHLGLISNQNRRSASPSGTSMRSMAKSTKLKSMVLIRKTFLRVRTVQQSMGYSSRLLPMPTVSIDRTMSMDYSEEEPAARKIWTRWKALQEIMIETKELMAEFDESLQDLDDDMVIVDAEQSAVL</sequence>
<gene>
    <name evidence="3" type="ORF">VKT23_001988</name>
</gene>
<feature type="compositionally biased region" description="Polar residues" evidence="1">
    <location>
        <begin position="283"/>
        <end position="294"/>
    </location>
</feature>
<feature type="compositionally biased region" description="Pro residues" evidence="1">
    <location>
        <begin position="90"/>
        <end position="103"/>
    </location>
</feature>
<proteinExistence type="predicted"/>
<reference evidence="3 4" key="1">
    <citation type="submission" date="2024-01" db="EMBL/GenBank/DDBJ databases">
        <title>A draft genome for the cacao thread blight pathogen Marasmiellus scandens.</title>
        <authorList>
            <person name="Baruah I.K."/>
            <person name="Leung J."/>
            <person name="Bukari Y."/>
            <person name="Amoako-Attah I."/>
            <person name="Meinhardt L.W."/>
            <person name="Bailey B.A."/>
            <person name="Cohen S.P."/>
        </authorList>
    </citation>
    <scope>NUCLEOTIDE SEQUENCE [LARGE SCALE GENOMIC DNA]</scope>
    <source>
        <strain evidence="3 4">GH-19</strain>
    </source>
</reference>
<keyword evidence="4" id="KW-1185">Reference proteome</keyword>
<organism evidence="3 4">
    <name type="scientific">Marasmiellus scandens</name>
    <dbReference type="NCBI Taxonomy" id="2682957"/>
    <lineage>
        <taxon>Eukaryota</taxon>
        <taxon>Fungi</taxon>
        <taxon>Dikarya</taxon>
        <taxon>Basidiomycota</taxon>
        <taxon>Agaricomycotina</taxon>
        <taxon>Agaricomycetes</taxon>
        <taxon>Agaricomycetidae</taxon>
        <taxon>Agaricales</taxon>
        <taxon>Marasmiineae</taxon>
        <taxon>Omphalotaceae</taxon>
        <taxon>Marasmiellus</taxon>
    </lineage>
</organism>